<evidence type="ECO:0000256" key="2">
    <source>
        <dbReference type="SAM" id="Phobius"/>
    </source>
</evidence>
<keyword evidence="4" id="KW-1185">Reference proteome</keyword>
<keyword evidence="2" id="KW-0472">Membrane</keyword>
<comment type="caution">
    <text evidence="3">The sequence shown here is derived from an EMBL/GenBank/DDBJ whole genome shotgun (WGS) entry which is preliminary data.</text>
</comment>
<keyword evidence="2" id="KW-1133">Transmembrane helix</keyword>
<feature type="compositionally biased region" description="Basic residues" evidence="1">
    <location>
        <begin position="61"/>
        <end position="81"/>
    </location>
</feature>
<evidence type="ECO:0000313" key="3">
    <source>
        <dbReference type="EMBL" id="ORZ34250.1"/>
    </source>
</evidence>
<name>A0A1Y2HI26_9FUNG</name>
<evidence type="ECO:0000313" key="4">
    <source>
        <dbReference type="Proteomes" id="UP000193411"/>
    </source>
</evidence>
<feature type="region of interest" description="Disordered" evidence="1">
    <location>
        <begin position="56"/>
        <end position="81"/>
    </location>
</feature>
<evidence type="ECO:0000256" key="1">
    <source>
        <dbReference type="SAM" id="MobiDB-lite"/>
    </source>
</evidence>
<feature type="transmembrane region" description="Helical" evidence="2">
    <location>
        <begin position="42"/>
        <end position="61"/>
    </location>
</feature>
<dbReference type="AlphaFoldDB" id="A0A1Y2HI26"/>
<dbReference type="EMBL" id="MCFL01000030">
    <property type="protein sequence ID" value="ORZ34250.1"/>
    <property type="molecule type" value="Genomic_DNA"/>
</dbReference>
<accession>A0A1Y2HI26</accession>
<keyword evidence="2" id="KW-0812">Transmembrane</keyword>
<reference evidence="3 4" key="1">
    <citation type="submission" date="2016-07" db="EMBL/GenBank/DDBJ databases">
        <title>Pervasive Adenine N6-methylation of Active Genes in Fungi.</title>
        <authorList>
            <consortium name="DOE Joint Genome Institute"/>
            <person name="Mondo S.J."/>
            <person name="Dannebaum R.O."/>
            <person name="Kuo R.C."/>
            <person name="Labutti K."/>
            <person name="Haridas S."/>
            <person name="Kuo A."/>
            <person name="Salamov A."/>
            <person name="Ahrendt S.R."/>
            <person name="Lipzen A."/>
            <person name="Sullivan W."/>
            <person name="Andreopoulos W.B."/>
            <person name="Clum A."/>
            <person name="Lindquist E."/>
            <person name="Daum C."/>
            <person name="Ramamoorthy G.K."/>
            <person name="Gryganskyi A."/>
            <person name="Culley D."/>
            <person name="Magnuson J.K."/>
            <person name="James T.Y."/>
            <person name="O'Malley M.A."/>
            <person name="Stajich J.E."/>
            <person name="Spatafora J.W."/>
            <person name="Visel A."/>
            <person name="Grigoriev I.V."/>
        </authorList>
    </citation>
    <scope>NUCLEOTIDE SEQUENCE [LARGE SCALE GENOMIC DNA]</scope>
    <source>
        <strain evidence="3 4">PL171</strain>
    </source>
</reference>
<organism evidence="3 4">
    <name type="scientific">Catenaria anguillulae PL171</name>
    <dbReference type="NCBI Taxonomy" id="765915"/>
    <lineage>
        <taxon>Eukaryota</taxon>
        <taxon>Fungi</taxon>
        <taxon>Fungi incertae sedis</taxon>
        <taxon>Blastocladiomycota</taxon>
        <taxon>Blastocladiomycetes</taxon>
        <taxon>Blastocladiales</taxon>
        <taxon>Catenariaceae</taxon>
        <taxon>Catenaria</taxon>
    </lineage>
</organism>
<proteinExistence type="predicted"/>
<gene>
    <name evidence="3" type="ORF">BCR44DRAFT_1436853</name>
</gene>
<dbReference type="Proteomes" id="UP000193411">
    <property type="component" value="Unassembled WGS sequence"/>
</dbReference>
<protein>
    <submittedName>
        <fullName evidence="3">Uncharacterized protein</fullName>
    </submittedName>
</protein>
<sequence>MDSKTLDADLKAIVGRWRAGQQGSTRWMRIKATVVDGVMMFWYFYIVFPSWMPLTGSRPSSPRRLRRRPRRNRRKRLSARLWRRPRRPMVLRSPRLRRLPPTKSRRRCRSRQSSARVVCASCLPRRRRASLPMQR</sequence>
<feature type="non-terminal residue" evidence="3">
    <location>
        <position position="135"/>
    </location>
</feature>